<feature type="transmembrane region" description="Helical" evidence="7">
    <location>
        <begin position="52"/>
        <end position="75"/>
    </location>
</feature>
<feature type="transmembrane region" description="Helical" evidence="7">
    <location>
        <begin position="90"/>
        <end position="109"/>
    </location>
</feature>
<feature type="transmembrane region" description="Helical" evidence="7">
    <location>
        <begin position="384"/>
        <end position="402"/>
    </location>
</feature>
<dbReference type="InterPro" id="IPR011701">
    <property type="entry name" value="MFS"/>
</dbReference>
<feature type="transmembrane region" description="Helical" evidence="7">
    <location>
        <begin position="448"/>
        <end position="469"/>
    </location>
</feature>
<evidence type="ECO:0000256" key="1">
    <source>
        <dbReference type="ARBA" id="ARBA00004651"/>
    </source>
</evidence>
<evidence type="ECO:0000313" key="9">
    <source>
        <dbReference type="EMBL" id="BBA95341.1"/>
    </source>
</evidence>
<feature type="transmembrane region" description="Helical" evidence="7">
    <location>
        <begin position="149"/>
        <end position="166"/>
    </location>
</feature>
<organism evidence="9 10">
    <name type="scientific">Actinacidiphila reveromycinica</name>
    <dbReference type="NCBI Taxonomy" id="659352"/>
    <lineage>
        <taxon>Bacteria</taxon>
        <taxon>Bacillati</taxon>
        <taxon>Actinomycetota</taxon>
        <taxon>Actinomycetes</taxon>
        <taxon>Kitasatosporales</taxon>
        <taxon>Streptomycetaceae</taxon>
        <taxon>Actinacidiphila</taxon>
    </lineage>
</organism>
<feature type="transmembrane region" description="Helical" evidence="7">
    <location>
        <begin position="245"/>
        <end position="263"/>
    </location>
</feature>
<feature type="transmembrane region" description="Helical" evidence="7">
    <location>
        <begin position="489"/>
        <end position="507"/>
    </location>
</feature>
<evidence type="ECO:0000256" key="7">
    <source>
        <dbReference type="SAM" id="Phobius"/>
    </source>
</evidence>
<evidence type="ECO:0000256" key="4">
    <source>
        <dbReference type="ARBA" id="ARBA00023136"/>
    </source>
</evidence>
<gene>
    <name evidence="9" type="ORF">RVR_165</name>
</gene>
<keyword evidence="3 7" id="KW-1133">Transmembrane helix</keyword>
<evidence type="ECO:0000256" key="2">
    <source>
        <dbReference type="ARBA" id="ARBA00022692"/>
    </source>
</evidence>
<evidence type="ECO:0000259" key="8">
    <source>
        <dbReference type="PROSITE" id="PS50850"/>
    </source>
</evidence>
<dbReference type="AlphaFoldDB" id="A0A7U3UMN1"/>
<dbReference type="GO" id="GO:0046677">
    <property type="term" value="P:response to antibiotic"/>
    <property type="evidence" value="ECO:0007669"/>
    <property type="project" value="UniProtKB-KW"/>
</dbReference>
<feature type="transmembrane region" description="Helical" evidence="7">
    <location>
        <begin position="318"/>
        <end position="341"/>
    </location>
</feature>
<accession>A0A7U3UMN1</accession>
<reference evidence="9 10" key="1">
    <citation type="journal article" date="2010" name="J. Bacteriol.">
        <title>Biochemical characterization of a novel indole prenyltransferase from Streptomyces sp. SN-593.</title>
        <authorList>
            <person name="Takahashi S."/>
            <person name="Takagi H."/>
            <person name="Toyoda A."/>
            <person name="Uramoto M."/>
            <person name="Nogawa T."/>
            <person name="Ueki M."/>
            <person name="Sakaki Y."/>
            <person name="Osada H."/>
        </authorList>
    </citation>
    <scope>NUCLEOTIDE SEQUENCE [LARGE SCALE GENOMIC DNA]</scope>
    <source>
        <strain evidence="9 10">SN-593</strain>
    </source>
</reference>
<dbReference type="SUPFAM" id="SSF103473">
    <property type="entry name" value="MFS general substrate transporter"/>
    <property type="match status" value="1"/>
</dbReference>
<keyword evidence="10" id="KW-1185">Reference proteome</keyword>
<dbReference type="GO" id="GO:0005886">
    <property type="term" value="C:plasma membrane"/>
    <property type="evidence" value="ECO:0007669"/>
    <property type="project" value="UniProtKB-SubCell"/>
</dbReference>
<dbReference type="CDD" id="cd17321">
    <property type="entry name" value="MFS_MMR_MDR_like"/>
    <property type="match status" value="1"/>
</dbReference>
<reference evidence="9 10" key="2">
    <citation type="journal article" date="2011" name="J. Antibiot.">
        <title>Furaquinocins I and J: novel polyketide isoprenoid hybrid compounds from Streptomyces reveromyceticus SN-593.</title>
        <authorList>
            <person name="Panthee S."/>
            <person name="Takahashi S."/>
            <person name="Takagi H."/>
            <person name="Nogawa T."/>
            <person name="Oowada E."/>
            <person name="Uramoto M."/>
            <person name="Osada H."/>
        </authorList>
    </citation>
    <scope>NUCLEOTIDE SEQUENCE [LARGE SCALE GENOMIC DNA]</scope>
    <source>
        <strain evidence="9 10">SN-593</strain>
    </source>
</reference>
<evidence type="ECO:0000256" key="5">
    <source>
        <dbReference type="ARBA" id="ARBA00023251"/>
    </source>
</evidence>
<proteinExistence type="predicted"/>
<evidence type="ECO:0000256" key="3">
    <source>
        <dbReference type="ARBA" id="ARBA00022989"/>
    </source>
</evidence>
<keyword evidence="2 7" id="KW-0812">Transmembrane</keyword>
<feature type="region of interest" description="Disordered" evidence="6">
    <location>
        <begin position="1"/>
        <end position="46"/>
    </location>
</feature>
<comment type="subcellular location">
    <subcellularLocation>
        <location evidence="1">Cell membrane</location>
        <topology evidence="1">Multi-pass membrane protein</topology>
    </subcellularLocation>
</comment>
<reference evidence="9 10" key="3">
    <citation type="journal article" date="2011" name="Nat. Chem. Biol.">
        <title>Reveromycin A biosynthesis uses RevG and RevJ for stereospecific spiroacetal formation.</title>
        <authorList>
            <person name="Takahashi S."/>
            <person name="Toyoda A."/>
            <person name="Sekiyama Y."/>
            <person name="Takagi H."/>
            <person name="Nogawa T."/>
            <person name="Uramoto M."/>
            <person name="Suzuki R."/>
            <person name="Koshino H."/>
            <person name="Kumano T."/>
            <person name="Panthee S."/>
            <person name="Dairi T."/>
            <person name="Ishikawa J."/>
            <person name="Ikeda H."/>
            <person name="Sakaki Y."/>
            <person name="Osada H."/>
        </authorList>
    </citation>
    <scope>NUCLEOTIDE SEQUENCE [LARGE SCALE GENOMIC DNA]</scope>
    <source>
        <strain evidence="9 10">SN-593</strain>
    </source>
</reference>
<feature type="compositionally biased region" description="Pro residues" evidence="6">
    <location>
        <begin position="19"/>
        <end position="34"/>
    </location>
</feature>
<feature type="transmembrane region" description="Helical" evidence="7">
    <location>
        <begin position="121"/>
        <end position="143"/>
    </location>
</feature>
<dbReference type="Pfam" id="PF07690">
    <property type="entry name" value="MFS_1"/>
    <property type="match status" value="1"/>
</dbReference>
<feature type="transmembrane region" description="Helical" evidence="7">
    <location>
        <begin position="353"/>
        <end position="372"/>
    </location>
</feature>
<dbReference type="Gene3D" id="1.20.1720.10">
    <property type="entry name" value="Multidrug resistance protein D"/>
    <property type="match status" value="1"/>
</dbReference>
<keyword evidence="5" id="KW-0046">Antibiotic resistance</keyword>
<dbReference type="PANTHER" id="PTHR42718:SF39">
    <property type="entry name" value="ACTINORHODIN TRANSPORTER-RELATED"/>
    <property type="match status" value="1"/>
</dbReference>
<evidence type="ECO:0000256" key="6">
    <source>
        <dbReference type="SAM" id="MobiDB-lite"/>
    </source>
</evidence>
<feature type="domain" description="Major facilitator superfamily (MFS) profile" evidence="8">
    <location>
        <begin position="54"/>
        <end position="512"/>
    </location>
</feature>
<dbReference type="Proteomes" id="UP000595703">
    <property type="component" value="Chromosome"/>
</dbReference>
<sequence>MTSPVEAAEPDRAPARSDAPPPLPLTSPSSPPSSPSSSPSPSATRAGGRLRWLGLAAVLAVEVMDLLDTTIVGIASPSIRADFGGSSTQIQWITAAYTLSFAVLMITGARLGDIVGRHRMFLLGVAGFGACSALCACAVSPGMLIGTRAAQGAFAAMVLPQGIGLIREVFPAAEAGRAFALFGPVMGVSAVGGPVLGGYLTDADLLGTGWRAVFLINVPLAVAAFLVGLRALPASRAPRRTQLDLPGVVLVSAAVLLLVYPLVEGRDLGWPLWSYAMMAAALPVLLLFARRQRALRRRGRSPLVEPSLFRHRGFDGSLAVGVVFFGAMSGLILILTLFLQYGLGDSPLRAGATTIPMALGTAVGATLSGVWLGARFGRLTVQGGLVLTAAGVGALALTVHGTGGTPTGWQLSPALLAAGIGLGMVMAPFFDIALAGVSDDETGSASGVLNAVQQLGGSIGVAVLGTVFFSRAAHGTSPARATAAAAQTALWIAAAALAVSTAAAFLMPRRAHH</sequence>
<dbReference type="KEGG" id="arev:RVR_165"/>
<dbReference type="EMBL" id="AP018365">
    <property type="protein sequence ID" value="BBA95341.1"/>
    <property type="molecule type" value="Genomic_DNA"/>
</dbReference>
<feature type="transmembrane region" description="Helical" evidence="7">
    <location>
        <begin position="212"/>
        <end position="233"/>
    </location>
</feature>
<dbReference type="PANTHER" id="PTHR42718">
    <property type="entry name" value="MAJOR FACILITATOR SUPERFAMILY MULTIDRUG TRANSPORTER MFSC"/>
    <property type="match status" value="1"/>
</dbReference>
<dbReference type="GO" id="GO:0022857">
    <property type="term" value="F:transmembrane transporter activity"/>
    <property type="evidence" value="ECO:0007669"/>
    <property type="project" value="InterPro"/>
</dbReference>
<protein>
    <submittedName>
        <fullName evidence="9">Putative transmembrane efflux protein</fullName>
    </submittedName>
</protein>
<keyword evidence="4 7" id="KW-0472">Membrane</keyword>
<dbReference type="RefSeq" id="WP_202231891.1">
    <property type="nucleotide sequence ID" value="NZ_AP018365.1"/>
</dbReference>
<reference evidence="9 10" key="4">
    <citation type="journal article" date="2020" name="Sci. Rep.">
        <title>beta-carboline chemical signals induce reveromycin production through a LuxR family regulator in Streptomyces sp. SN-593.</title>
        <authorList>
            <person name="Panthee S."/>
            <person name="Kito N."/>
            <person name="Hayashi T."/>
            <person name="Shimizu T."/>
            <person name="Ishikawa J."/>
            <person name="Hamamoto H."/>
            <person name="Osada H."/>
            <person name="Takahashi S."/>
        </authorList>
    </citation>
    <scope>NUCLEOTIDE SEQUENCE [LARGE SCALE GENOMIC DNA]</scope>
    <source>
        <strain evidence="9 10">SN-593</strain>
    </source>
</reference>
<dbReference type="PROSITE" id="PS50850">
    <property type="entry name" value="MFS"/>
    <property type="match status" value="1"/>
</dbReference>
<feature type="transmembrane region" description="Helical" evidence="7">
    <location>
        <begin position="269"/>
        <end position="289"/>
    </location>
</feature>
<name>A0A7U3UMN1_9ACTN</name>
<evidence type="ECO:0000313" key="10">
    <source>
        <dbReference type="Proteomes" id="UP000595703"/>
    </source>
</evidence>
<dbReference type="Gene3D" id="1.20.1250.20">
    <property type="entry name" value="MFS general substrate transporter like domains"/>
    <property type="match status" value="1"/>
</dbReference>
<dbReference type="InterPro" id="IPR036259">
    <property type="entry name" value="MFS_trans_sf"/>
</dbReference>
<dbReference type="InterPro" id="IPR020846">
    <property type="entry name" value="MFS_dom"/>
</dbReference>
<feature type="transmembrane region" description="Helical" evidence="7">
    <location>
        <begin position="414"/>
        <end position="436"/>
    </location>
</feature>
<feature type="transmembrane region" description="Helical" evidence="7">
    <location>
        <begin position="178"/>
        <end position="200"/>
    </location>
</feature>